<accession>A0ABN8U097</accession>
<evidence type="ECO:0000256" key="1">
    <source>
        <dbReference type="SAM" id="Phobius"/>
    </source>
</evidence>
<keyword evidence="1" id="KW-0472">Membrane</keyword>
<evidence type="ECO:0000313" key="3">
    <source>
        <dbReference type="Proteomes" id="UP001154322"/>
    </source>
</evidence>
<dbReference type="RefSeq" id="WP_261944659.1">
    <property type="nucleotide sequence ID" value="NZ_CALYLO010000001.1"/>
</dbReference>
<proteinExistence type="predicted"/>
<keyword evidence="1" id="KW-1133">Transmembrane helix</keyword>
<organism evidence="2 3">
    <name type="scientific">Paenibacillus melissococcoides</name>
    <dbReference type="NCBI Taxonomy" id="2912268"/>
    <lineage>
        <taxon>Bacteria</taxon>
        <taxon>Bacillati</taxon>
        <taxon>Bacillota</taxon>
        <taxon>Bacilli</taxon>
        <taxon>Bacillales</taxon>
        <taxon>Paenibacillaceae</taxon>
        <taxon>Paenibacillus</taxon>
    </lineage>
</organism>
<name>A0ABN8U097_9BACL</name>
<feature type="transmembrane region" description="Helical" evidence="1">
    <location>
        <begin position="25"/>
        <end position="45"/>
    </location>
</feature>
<feature type="transmembrane region" description="Helical" evidence="1">
    <location>
        <begin position="329"/>
        <end position="346"/>
    </location>
</feature>
<reference evidence="2" key="1">
    <citation type="submission" date="2022-06" db="EMBL/GenBank/DDBJ databases">
        <authorList>
            <person name="Dietemann V."/>
            <person name="Ory F."/>
            <person name="Dainat B."/>
            <person name="Oberhansli S."/>
        </authorList>
    </citation>
    <scope>NUCLEOTIDE SEQUENCE</scope>
    <source>
        <strain evidence="2">Ena-SAMPLE-TAB-26-04-2022-14:26:32:270-5432</strain>
    </source>
</reference>
<gene>
    <name evidence="2" type="ORF">WJ0W_001637</name>
</gene>
<dbReference type="EMBL" id="CALYLO010000001">
    <property type="protein sequence ID" value="CAH8244400.1"/>
    <property type="molecule type" value="Genomic_DNA"/>
</dbReference>
<feature type="transmembrane region" description="Helical" evidence="1">
    <location>
        <begin position="51"/>
        <end position="71"/>
    </location>
</feature>
<feature type="transmembrane region" description="Helical" evidence="1">
    <location>
        <begin position="132"/>
        <end position="157"/>
    </location>
</feature>
<protein>
    <recommendedName>
        <fullName evidence="4">ABC transporter permease</fullName>
    </recommendedName>
</protein>
<sequence>MTNPASVFQVLLLDETKNKKWTRELFAVAAVMAVILFVIPAPYTALGLQSLGTLLKGTMAAALYLSTLSSISKVRDRKYKLMLSLPIDKRTFIFQYALVLWIKTYALRVMPIVLSILAVSMHSGRLTLLQSVLAGAACAIAGWTASFVSIGAVIFAYERGFLRFPSGRSSMKFNWLKREFVRFASDKVLLVNHIGYSLFILFFLWNAVTVSGVDNELALFLLTLLSTCSTPGVLFSYEKPCRELLLSLPVSMKSLFAGKYIFSLVITVPLYAAAYAIVRASHPAGYSPGLLFVMLCSLVLITFLKLYYDYKRPNYNWSHTRQMFEHKRKYALWAMSMAVSATWMLYSYVSIPGIIAAQSLLTWGFLFAIRRGGHSDRAT</sequence>
<dbReference type="Proteomes" id="UP001154322">
    <property type="component" value="Unassembled WGS sequence"/>
</dbReference>
<evidence type="ECO:0008006" key="4">
    <source>
        <dbReference type="Google" id="ProtNLM"/>
    </source>
</evidence>
<feature type="transmembrane region" description="Helical" evidence="1">
    <location>
        <begin position="257"/>
        <end position="278"/>
    </location>
</feature>
<comment type="caution">
    <text evidence="2">The sequence shown here is derived from an EMBL/GenBank/DDBJ whole genome shotgun (WGS) entry which is preliminary data.</text>
</comment>
<evidence type="ECO:0000313" key="2">
    <source>
        <dbReference type="EMBL" id="CAH8244400.1"/>
    </source>
</evidence>
<feature type="transmembrane region" description="Helical" evidence="1">
    <location>
        <begin position="352"/>
        <end position="369"/>
    </location>
</feature>
<keyword evidence="1" id="KW-0812">Transmembrane</keyword>
<feature type="transmembrane region" description="Helical" evidence="1">
    <location>
        <begin position="217"/>
        <end position="237"/>
    </location>
</feature>
<feature type="transmembrane region" description="Helical" evidence="1">
    <location>
        <begin position="290"/>
        <end position="308"/>
    </location>
</feature>
<keyword evidence="3" id="KW-1185">Reference proteome</keyword>
<feature type="transmembrane region" description="Helical" evidence="1">
    <location>
        <begin position="92"/>
        <end position="120"/>
    </location>
</feature>
<feature type="transmembrane region" description="Helical" evidence="1">
    <location>
        <begin position="188"/>
        <end position="205"/>
    </location>
</feature>